<reference evidence="2 3" key="1">
    <citation type="journal article" date="2015" name="Genome Biol. Evol.">
        <title>Comparative Genomics of a Bacterivorous Green Alga Reveals Evolutionary Causalities and Consequences of Phago-Mixotrophic Mode of Nutrition.</title>
        <authorList>
            <person name="Burns J.A."/>
            <person name="Paasch A."/>
            <person name="Narechania A."/>
            <person name="Kim E."/>
        </authorList>
    </citation>
    <scope>NUCLEOTIDE SEQUENCE [LARGE SCALE GENOMIC DNA]</scope>
    <source>
        <strain evidence="2 3">PLY_AMNH</strain>
    </source>
</reference>
<dbReference type="EMBL" id="LGRX02001475">
    <property type="protein sequence ID" value="KAK3286139.1"/>
    <property type="molecule type" value="Genomic_DNA"/>
</dbReference>
<evidence type="ECO:0000313" key="2">
    <source>
        <dbReference type="EMBL" id="KAK3286139.1"/>
    </source>
</evidence>
<organism evidence="2 3">
    <name type="scientific">Cymbomonas tetramitiformis</name>
    <dbReference type="NCBI Taxonomy" id="36881"/>
    <lineage>
        <taxon>Eukaryota</taxon>
        <taxon>Viridiplantae</taxon>
        <taxon>Chlorophyta</taxon>
        <taxon>Pyramimonadophyceae</taxon>
        <taxon>Pyramimonadales</taxon>
        <taxon>Pyramimonadaceae</taxon>
        <taxon>Cymbomonas</taxon>
    </lineage>
</organism>
<accession>A0AAE0GXJ0</accession>
<proteinExistence type="predicted"/>
<evidence type="ECO:0000313" key="3">
    <source>
        <dbReference type="Proteomes" id="UP001190700"/>
    </source>
</evidence>
<name>A0AAE0GXJ0_9CHLO</name>
<protein>
    <submittedName>
        <fullName evidence="2">Uncharacterized protein</fullName>
    </submittedName>
</protein>
<dbReference type="AlphaFoldDB" id="A0AAE0GXJ0"/>
<comment type="caution">
    <text evidence="2">The sequence shown here is derived from an EMBL/GenBank/DDBJ whole genome shotgun (WGS) entry which is preliminary data.</text>
</comment>
<sequence>MRASPQTPREKNPIQSSRTVEPSLTWLESPQLWLGAMHTLQLAEIGYEEATLAVRTHSGKLKYSLPSPSTGETPGKRRRGPEAKGCIYQASGTQRPTRLEVSR</sequence>
<keyword evidence="3" id="KW-1185">Reference proteome</keyword>
<gene>
    <name evidence="2" type="ORF">CYMTET_6289</name>
</gene>
<feature type="region of interest" description="Disordered" evidence="1">
    <location>
        <begin position="1"/>
        <end position="22"/>
    </location>
</feature>
<evidence type="ECO:0000256" key="1">
    <source>
        <dbReference type="SAM" id="MobiDB-lite"/>
    </source>
</evidence>
<feature type="region of interest" description="Disordered" evidence="1">
    <location>
        <begin position="61"/>
        <end position="103"/>
    </location>
</feature>
<dbReference type="Proteomes" id="UP001190700">
    <property type="component" value="Unassembled WGS sequence"/>
</dbReference>